<organism evidence="13 14">
    <name type="scientific">Zizania palustris</name>
    <name type="common">Northern wild rice</name>
    <dbReference type="NCBI Taxonomy" id="103762"/>
    <lineage>
        <taxon>Eukaryota</taxon>
        <taxon>Viridiplantae</taxon>
        <taxon>Streptophyta</taxon>
        <taxon>Embryophyta</taxon>
        <taxon>Tracheophyta</taxon>
        <taxon>Spermatophyta</taxon>
        <taxon>Magnoliopsida</taxon>
        <taxon>Liliopsida</taxon>
        <taxon>Poales</taxon>
        <taxon>Poaceae</taxon>
        <taxon>BOP clade</taxon>
        <taxon>Oryzoideae</taxon>
        <taxon>Oryzeae</taxon>
        <taxon>Zizaniinae</taxon>
        <taxon>Zizania</taxon>
    </lineage>
</organism>
<keyword evidence="6" id="KW-0472">Membrane</keyword>
<dbReference type="PANTHER" id="PTHR47981:SF2">
    <property type="entry name" value="RAS-RELATED PROTEIN RABG3B"/>
    <property type="match status" value="1"/>
</dbReference>
<dbReference type="SMART" id="SM00175">
    <property type="entry name" value="RAB"/>
    <property type="match status" value="1"/>
</dbReference>
<keyword evidence="14" id="KW-1185">Reference proteome</keyword>
<reference evidence="13" key="1">
    <citation type="journal article" date="2021" name="bioRxiv">
        <title>Whole Genome Assembly and Annotation of Northern Wild Rice, Zizania palustris L., Supports a Whole Genome Duplication in the Zizania Genus.</title>
        <authorList>
            <person name="Haas M."/>
            <person name="Kono T."/>
            <person name="Macchietto M."/>
            <person name="Millas R."/>
            <person name="McGilp L."/>
            <person name="Shao M."/>
            <person name="Duquette J."/>
            <person name="Hirsch C.N."/>
            <person name="Kimball J."/>
        </authorList>
    </citation>
    <scope>NUCLEOTIDE SEQUENCE</scope>
    <source>
        <tissue evidence="13">Fresh leaf tissue</tissue>
    </source>
</reference>
<dbReference type="GO" id="GO:0003676">
    <property type="term" value="F:nucleic acid binding"/>
    <property type="evidence" value="ECO:0007669"/>
    <property type="project" value="InterPro"/>
</dbReference>
<keyword evidence="10" id="KW-0479">Metal-binding</keyword>
<sequence>MLLRLPCARGPAPATARWRPPGLAPTARRLLRGHAKSSSADGGGAPSSPLLHYDPLADLLGPDVEASSSQNTAPVSEKGKLRSWVGPNGQYYRELPCPSCRGRGYTPCKECGIDRSSLDCAMCNGKGIRVCLQCAGECVIWQESIDEQPWEKVRSSSPLKVKEDDEVDKLEIKINTSKRSKRTYPSTSPEVAMKISQSLRSLNAKTGLFTKHMKIIHQDPKLHAQRVAAIKRTKGTAAARKHASETQKAFFSNPENRLKRSIAMKGVKFYCSKCGQGGHRSFYCPTVREISGRKQFRCQTCGGTGHNSRTCGKPKSENEDQRQPRHCSQCGERGHNRRNCPKSTTVEVWRLAGDLPAMSSYLYQGWLVKVIAASCAGDDDDRAARRSIAIAIAAQPSMSTSRRRTLLKVIVLGDSGVGKTSLMNQYVHKKFSTQYKATIGADFVTKEVLIEDRLVTLQIWDTAGQERFQSLGVAFYRGADCCVLVYDVNANRSFDTLNTWHDEFLNQASPSDPKTFPFILLGNKIDVDGGKSRVVSEKKAMEWCASKGNIPYYETSAKEDKNVDSAFLSVAKIALEHEHDQDIYFQAVVADPVPETEQRSGCAC</sequence>
<feature type="domain" description="CCHC-type" evidence="12">
    <location>
        <begin position="271"/>
        <end position="285"/>
    </location>
</feature>
<dbReference type="GO" id="GO:0015031">
    <property type="term" value="P:protein transport"/>
    <property type="evidence" value="ECO:0007669"/>
    <property type="project" value="UniProtKB-KW"/>
</dbReference>
<feature type="domain" description="CCHC-type" evidence="12">
    <location>
        <begin position="327"/>
        <end position="342"/>
    </location>
</feature>
<keyword evidence="10" id="KW-0863">Zinc-finger</keyword>
<dbReference type="EMBL" id="JAAALK010000288">
    <property type="protein sequence ID" value="KAG8055644.1"/>
    <property type="molecule type" value="Genomic_DNA"/>
</dbReference>
<keyword evidence="3" id="KW-0547">Nucleotide-binding</keyword>
<evidence type="ECO:0000256" key="2">
    <source>
        <dbReference type="ARBA" id="ARBA00022448"/>
    </source>
</evidence>
<dbReference type="SMART" id="SM00343">
    <property type="entry name" value="ZnF_C2HC"/>
    <property type="match status" value="3"/>
</dbReference>
<keyword evidence="2" id="KW-0813">Transport</keyword>
<dbReference type="FunFam" id="3.40.50.300:FF:000295">
    <property type="entry name" value="Ras-related protein Rab7"/>
    <property type="match status" value="1"/>
</dbReference>
<dbReference type="CDD" id="cd01862">
    <property type="entry name" value="Rab7"/>
    <property type="match status" value="1"/>
</dbReference>
<dbReference type="GO" id="GO:0012505">
    <property type="term" value="C:endomembrane system"/>
    <property type="evidence" value="ECO:0007669"/>
    <property type="project" value="UniProtKB-SubCell"/>
</dbReference>
<evidence type="ECO:0000256" key="7">
    <source>
        <dbReference type="ARBA" id="ARBA00023288"/>
    </source>
</evidence>
<dbReference type="GO" id="GO:0008270">
    <property type="term" value="F:zinc ion binding"/>
    <property type="evidence" value="ECO:0007669"/>
    <property type="project" value="UniProtKB-KW"/>
</dbReference>
<evidence type="ECO:0000259" key="12">
    <source>
        <dbReference type="PROSITE" id="PS50158"/>
    </source>
</evidence>
<feature type="region of interest" description="Disordered" evidence="11">
    <location>
        <begin position="1"/>
        <end position="23"/>
    </location>
</feature>
<evidence type="ECO:0000313" key="13">
    <source>
        <dbReference type="EMBL" id="KAG8055644.1"/>
    </source>
</evidence>
<keyword evidence="8" id="KW-0636">Prenylation</keyword>
<evidence type="ECO:0000256" key="4">
    <source>
        <dbReference type="ARBA" id="ARBA00022927"/>
    </source>
</evidence>
<accession>A0A8J5SGV5</accession>
<dbReference type="OrthoDB" id="8026949at2759"/>
<dbReference type="PROSITE" id="PS51419">
    <property type="entry name" value="RAB"/>
    <property type="match status" value="1"/>
</dbReference>
<evidence type="ECO:0000256" key="6">
    <source>
        <dbReference type="ARBA" id="ARBA00023136"/>
    </source>
</evidence>
<evidence type="ECO:0000256" key="9">
    <source>
        <dbReference type="ARBA" id="ARBA00046278"/>
    </source>
</evidence>
<feature type="compositionally biased region" description="Basic and acidic residues" evidence="11">
    <location>
        <begin position="314"/>
        <end position="323"/>
    </location>
</feature>
<dbReference type="InterPro" id="IPR001806">
    <property type="entry name" value="Small_GTPase"/>
</dbReference>
<protein>
    <recommendedName>
        <fullName evidence="12">CCHC-type domain-containing protein</fullName>
    </recommendedName>
</protein>
<dbReference type="GO" id="GO:0005525">
    <property type="term" value="F:GTP binding"/>
    <property type="evidence" value="ECO:0007669"/>
    <property type="project" value="UniProtKB-KW"/>
</dbReference>
<keyword evidence="4" id="KW-0653">Protein transport</keyword>
<keyword evidence="10" id="KW-0862">Zinc</keyword>
<gene>
    <name evidence="13" type="ORF">GUJ93_ZPchr0001g30272</name>
</gene>
<evidence type="ECO:0000256" key="8">
    <source>
        <dbReference type="ARBA" id="ARBA00023289"/>
    </source>
</evidence>
<dbReference type="GO" id="GO:0005774">
    <property type="term" value="C:vacuolar membrane"/>
    <property type="evidence" value="ECO:0007669"/>
    <property type="project" value="TreeGrafter"/>
</dbReference>
<comment type="caution">
    <text evidence="13">The sequence shown here is derived from an EMBL/GenBank/DDBJ whole genome shotgun (WGS) entry which is preliminary data.</text>
</comment>
<evidence type="ECO:0000256" key="10">
    <source>
        <dbReference type="PROSITE-ProRule" id="PRU00047"/>
    </source>
</evidence>
<evidence type="ECO:0000313" key="14">
    <source>
        <dbReference type="Proteomes" id="UP000729402"/>
    </source>
</evidence>
<reference evidence="13" key="2">
    <citation type="submission" date="2021-02" db="EMBL/GenBank/DDBJ databases">
        <authorList>
            <person name="Kimball J.A."/>
            <person name="Haas M.W."/>
            <person name="Macchietto M."/>
            <person name="Kono T."/>
            <person name="Duquette J."/>
            <person name="Shao M."/>
        </authorList>
    </citation>
    <scope>NUCLEOTIDE SEQUENCE</scope>
    <source>
        <tissue evidence="13">Fresh leaf tissue</tissue>
    </source>
</reference>
<dbReference type="Proteomes" id="UP000729402">
    <property type="component" value="Unassembled WGS sequence"/>
</dbReference>
<name>A0A8J5SGV5_ZIZPA</name>
<evidence type="ECO:0000256" key="11">
    <source>
        <dbReference type="SAM" id="MobiDB-lite"/>
    </source>
</evidence>
<evidence type="ECO:0000256" key="5">
    <source>
        <dbReference type="ARBA" id="ARBA00023134"/>
    </source>
</evidence>
<keyword evidence="7" id="KW-0449">Lipoprotein</keyword>
<feature type="region of interest" description="Disordered" evidence="11">
    <location>
        <begin position="303"/>
        <end position="338"/>
    </location>
</feature>
<dbReference type="GO" id="GO:0003924">
    <property type="term" value="F:GTPase activity"/>
    <property type="evidence" value="ECO:0007669"/>
    <property type="project" value="InterPro"/>
</dbReference>
<evidence type="ECO:0000256" key="1">
    <source>
        <dbReference type="ARBA" id="ARBA00006270"/>
    </source>
</evidence>
<dbReference type="PANTHER" id="PTHR47981">
    <property type="entry name" value="RAB FAMILY"/>
    <property type="match status" value="1"/>
</dbReference>
<keyword evidence="5" id="KW-0342">GTP-binding</keyword>
<dbReference type="PROSITE" id="PS50158">
    <property type="entry name" value="ZF_CCHC"/>
    <property type="match status" value="2"/>
</dbReference>
<comment type="similarity">
    <text evidence="1">Belongs to the small GTPase superfamily. Rab family.</text>
</comment>
<dbReference type="Pfam" id="PF00071">
    <property type="entry name" value="Ras"/>
    <property type="match status" value="1"/>
</dbReference>
<dbReference type="SMART" id="SM00176">
    <property type="entry name" value="RAN"/>
    <property type="match status" value="1"/>
</dbReference>
<proteinExistence type="inferred from homology"/>
<comment type="subcellular location">
    <subcellularLocation>
        <location evidence="9">Endomembrane system</location>
        <topology evidence="9">Lipid-anchor</topology>
        <orientation evidence="9">Cytoplasmic side</orientation>
    </subcellularLocation>
</comment>
<dbReference type="InterPro" id="IPR001878">
    <property type="entry name" value="Znf_CCHC"/>
</dbReference>
<dbReference type="PROSITE" id="PS51420">
    <property type="entry name" value="RHO"/>
    <property type="match status" value="1"/>
</dbReference>
<dbReference type="AlphaFoldDB" id="A0A8J5SGV5"/>
<dbReference type="InterPro" id="IPR005225">
    <property type="entry name" value="Small_GTP-bd"/>
</dbReference>
<dbReference type="NCBIfam" id="TIGR00231">
    <property type="entry name" value="small_GTP"/>
    <property type="match status" value="1"/>
</dbReference>
<evidence type="ECO:0000256" key="3">
    <source>
        <dbReference type="ARBA" id="ARBA00022741"/>
    </source>
</evidence>
<dbReference type="SMART" id="SM00174">
    <property type="entry name" value="RHO"/>
    <property type="match status" value="1"/>
</dbReference>
<dbReference type="PROSITE" id="PS51421">
    <property type="entry name" value="RAS"/>
    <property type="match status" value="1"/>
</dbReference>
<dbReference type="SMART" id="SM00173">
    <property type="entry name" value="RAS"/>
    <property type="match status" value="1"/>
</dbReference>